<evidence type="ECO:0000313" key="2">
    <source>
        <dbReference type="Proteomes" id="UP000316801"/>
    </source>
</evidence>
<evidence type="ECO:0000313" key="1">
    <source>
        <dbReference type="EMBL" id="TRL38786.1"/>
    </source>
</evidence>
<dbReference type="Pfam" id="PF05974">
    <property type="entry name" value="DUF892"/>
    <property type="match status" value="1"/>
</dbReference>
<dbReference type="RefSeq" id="WP_143125345.1">
    <property type="nucleotide sequence ID" value="NZ_VJMG01000028.1"/>
</dbReference>
<dbReference type="AlphaFoldDB" id="A0A549TA84"/>
<accession>A0A549TA84</accession>
<gene>
    <name evidence="1" type="ORF">FNA46_11515</name>
</gene>
<dbReference type="EMBL" id="VJMG01000028">
    <property type="protein sequence ID" value="TRL38786.1"/>
    <property type="molecule type" value="Genomic_DNA"/>
</dbReference>
<reference evidence="1 2" key="1">
    <citation type="submission" date="2019-07" db="EMBL/GenBank/DDBJ databases">
        <title>Ln-dependent methylotrophs.</title>
        <authorList>
            <person name="Tani A."/>
        </authorList>
    </citation>
    <scope>NUCLEOTIDE SEQUENCE [LARGE SCALE GENOMIC DNA]</scope>
    <source>
        <strain evidence="1 2">SM12</strain>
    </source>
</reference>
<name>A0A549TA84_9HYPH</name>
<comment type="caution">
    <text evidence="1">The sequence shown here is derived from an EMBL/GenBank/DDBJ whole genome shotgun (WGS) entry which is preliminary data.</text>
</comment>
<keyword evidence="2" id="KW-1185">Reference proteome</keyword>
<dbReference type="InterPro" id="IPR009078">
    <property type="entry name" value="Ferritin-like_SF"/>
</dbReference>
<protein>
    <submittedName>
        <fullName evidence="1">Ferritin-like domain-containing protein</fullName>
    </submittedName>
</protein>
<dbReference type="InterPro" id="IPR010287">
    <property type="entry name" value="DUF892_YciF-like"/>
</dbReference>
<organism evidence="1 2">
    <name type="scientific">Rhizobium straminoryzae</name>
    <dbReference type="NCBI Taxonomy" id="1387186"/>
    <lineage>
        <taxon>Bacteria</taxon>
        <taxon>Pseudomonadati</taxon>
        <taxon>Pseudomonadota</taxon>
        <taxon>Alphaproteobacteria</taxon>
        <taxon>Hyphomicrobiales</taxon>
        <taxon>Rhizobiaceae</taxon>
        <taxon>Rhizobium/Agrobacterium group</taxon>
        <taxon>Rhizobium</taxon>
    </lineage>
</organism>
<dbReference type="SUPFAM" id="SSF47240">
    <property type="entry name" value="Ferritin-like"/>
    <property type="match status" value="1"/>
</dbReference>
<proteinExistence type="predicted"/>
<dbReference type="InterPro" id="IPR012347">
    <property type="entry name" value="Ferritin-like"/>
</dbReference>
<dbReference type="Proteomes" id="UP000316801">
    <property type="component" value="Unassembled WGS sequence"/>
</dbReference>
<dbReference type="Gene3D" id="1.20.1260.10">
    <property type="match status" value="1"/>
</dbReference>
<sequence>MTHAIVHFRDWLRDAHAMEVQAIALLSAQIARIENYPELRERLELHLAQTEGHASALQSLLERAQDSPSMLRDVAGRVTAAAQGMSGIMASDEVVKATIAAYGFEHAEIARYLVLIAAADELGDTEAVDVFRRILAEEQAMADWLALHLDVVTRLYLVRDERDLLSKR</sequence>